<name>A0A2M4D2N7_ANODA</name>
<sequence>MPADVGASSSAVLWVAGGAGTDSWNCCCCCCWSWSSWLRAEATCTCRGWFGRSRVVPPRCIRSVSCNSPDAISTCLVPSLSDRVWMAAAR</sequence>
<accession>A0A2M4D2N7</accession>
<proteinExistence type="predicted"/>
<protein>
    <submittedName>
        <fullName evidence="1">Putative secreted protein</fullName>
    </submittedName>
</protein>
<evidence type="ECO:0000313" key="1">
    <source>
        <dbReference type="EMBL" id="MBW71771.1"/>
    </source>
</evidence>
<dbReference type="AlphaFoldDB" id="A0A2M4D2N7"/>
<organism evidence="1">
    <name type="scientific">Anopheles darlingi</name>
    <name type="common">Mosquito</name>
    <dbReference type="NCBI Taxonomy" id="43151"/>
    <lineage>
        <taxon>Eukaryota</taxon>
        <taxon>Metazoa</taxon>
        <taxon>Ecdysozoa</taxon>
        <taxon>Arthropoda</taxon>
        <taxon>Hexapoda</taxon>
        <taxon>Insecta</taxon>
        <taxon>Pterygota</taxon>
        <taxon>Neoptera</taxon>
        <taxon>Endopterygota</taxon>
        <taxon>Diptera</taxon>
        <taxon>Nematocera</taxon>
        <taxon>Culicoidea</taxon>
        <taxon>Culicidae</taxon>
        <taxon>Anophelinae</taxon>
        <taxon>Anopheles</taxon>
    </lineage>
</organism>
<reference evidence="1" key="1">
    <citation type="submission" date="2018-01" db="EMBL/GenBank/DDBJ databases">
        <title>An insight into the sialome of Amazonian anophelines.</title>
        <authorList>
            <person name="Ribeiro J.M."/>
            <person name="Scarpassa V."/>
            <person name="Calvo E."/>
        </authorList>
    </citation>
    <scope>NUCLEOTIDE SEQUENCE</scope>
</reference>
<dbReference type="EMBL" id="GGFL01007593">
    <property type="protein sequence ID" value="MBW71771.1"/>
    <property type="molecule type" value="Transcribed_RNA"/>
</dbReference>